<sequence length="102" mass="11610">MKEESLDDIFKKKPHKVTHAVVEVAPNNGRAVSLGIYEDHEPDPDFELTVTPDIEESLGISIDHLPITGEHRYMLLYQFHNFGSKLCTVTLELQQPPKREGK</sequence>
<proteinExistence type="predicted"/>
<dbReference type="EMBL" id="CP056041">
    <property type="protein sequence ID" value="QKZ22866.1"/>
    <property type="molecule type" value="Genomic_DNA"/>
</dbReference>
<dbReference type="Proteomes" id="UP000509418">
    <property type="component" value="Chromosome"/>
</dbReference>
<accession>A0A7H8TH72</accession>
<dbReference type="RefSeq" id="WP_176577830.1">
    <property type="nucleotide sequence ID" value="NZ_CBDRGH010000008.1"/>
</dbReference>
<protein>
    <submittedName>
        <fullName evidence="1">Uncharacterized protein</fullName>
    </submittedName>
</protein>
<evidence type="ECO:0000313" key="2">
    <source>
        <dbReference type="Proteomes" id="UP000509418"/>
    </source>
</evidence>
<name>A0A7H8TH72_STRCX</name>
<dbReference type="AlphaFoldDB" id="A0A7H8TH72"/>
<reference evidence="1 2" key="1">
    <citation type="submission" date="2020-06" db="EMBL/GenBank/DDBJ databases">
        <title>Genome mining for natural products.</title>
        <authorList>
            <person name="Zhang B."/>
            <person name="Shi J."/>
            <person name="Ge H."/>
        </authorList>
    </citation>
    <scope>NUCLEOTIDE SEQUENCE [LARGE SCALE GENOMIC DNA]</scope>
    <source>
        <strain evidence="1 2">NA02069</strain>
    </source>
</reference>
<evidence type="ECO:0000313" key="1">
    <source>
        <dbReference type="EMBL" id="QKZ22866.1"/>
    </source>
</evidence>
<organism evidence="1 2">
    <name type="scientific">Streptomyces chartreusis</name>
    <dbReference type="NCBI Taxonomy" id="1969"/>
    <lineage>
        <taxon>Bacteria</taxon>
        <taxon>Bacillati</taxon>
        <taxon>Actinomycetota</taxon>
        <taxon>Actinomycetes</taxon>
        <taxon>Kitasatosporales</taxon>
        <taxon>Streptomycetaceae</taxon>
        <taxon>Streptomyces</taxon>
    </lineage>
</organism>
<keyword evidence="2" id="KW-1185">Reference proteome</keyword>
<gene>
    <name evidence="1" type="ORF">HUT05_39275</name>
</gene>